<evidence type="ECO:0000313" key="1">
    <source>
        <dbReference type="EMBL" id="OGE89752.1"/>
    </source>
</evidence>
<organism evidence="1 2">
    <name type="scientific">Candidatus Doudnabacteria bacterium RIFCSPHIGHO2_01_FULL_50_11</name>
    <dbReference type="NCBI Taxonomy" id="1817828"/>
    <lineage>
        <taxon>Bacteria</taxon>
        <taxon>Candidatus Doudnaibacteriota</taxon>
    </lineage>
</organism>
<name>A0A1F5PJA7_9BACT</name>
<dbReference type="Proteomes" id="UP000178377">
    <property type="component" value="Unassembled WGS sequence"/>
</dbReference>
<reference evidence="1 2" key="1">
    <citation type="journal article" date="2016" name="Nat. Commun.">
        <title>Thousands of microbial genomes shed light on interconnected biogeochemical processes in an aquifer system.</title>
        <authorList>
            <person name="Anantharaman K."/>
            <person name="Brown C.T."/>
            <person name="Hug L.A."/>
            <person name="Sharon I."/>
            <person name="Castelle C.J."/>
            <person name="Probst A.J."/>
            <person name="Thomas B.C."/>
            <person name="Singh A."/>
            <person name="Wilkins M.J."/>
            <person name="Karaoz U."/>
            <person name="Brodie E.L."/>
            <person name="Williams K.H."/>
            <person name="Hubbard S.S."/>
            <person name="Banfield J.F."/>
        </authorList>
    </citation>
    <scope>NUCLEOTIDE SEQUENCE [LARGE SCALE GENOMIC DNA]</scope>
</reference>
<dbReference type="EMBL" id="MFEO01000017">
    <property type="protein sequence ID" value="OGE89752.1"/>
    <property type="molecule type" value="Genomic_DNA"/>
</dbReference>
<evidence type="ECO:0000313" key="2">
    <source>
        <dbReference type="Proteomes" id="UP000178377"/>
    </source>
</evidence>
<protein>
    <submittedName>
        <fullName evidence="1">Uncharacterized protein</fullName>
    </submittedName>
</protein>
<dbReference type="AlphaFoldDB" id="A0A1F5PJA7"/>
<accession>A0A1F5PJA7</accession>
<gene>
    <name evidence="1" type="ORF">A2722_03560</name>
</gene>
<proteinExistence type="predicted"/>
<comment type="caution">
    <text evidence="1">The sequence shown here is derived from an EMBL/GenBank/DDBJ whole genome shotgun (WGS) entry which is preliminary data.</text>
</comment>
<sequence length="195" mass="21883">MVKFQNAKFVPLAECGKPVIYLYPQTREQVSVRLAPQDGFSYTEPEYGTGWDVIADPSGVLVNVSDGKSYPYLFWEGRGGMYQEPTKGFVVAENEVHSFLQEKLALLGLNAKESADFEEFWEPRMKGAPYYFISFLGNSVMDQLAPLSITPAPDTVIRVLMDFRPLQAPVASTGYHMKTPVRRGFTVVEWGGVLR</sequence>
<dbReference type="STRING" id="1817828.A2722_03560"/>